<gene>
    <name evidence="1" type="ORF">EII41_11310</name>
</gene>
<dbReference type="RefSeq" id="WP_124790671.1">
    <property type="nucleotide sequence ID" value="NZ_RQYN01000051.1"/>
</dbReference>
<accession>A0A3P1YNH5</accession>
<sequence length="993" mass="115027">MLEILNNRTVHTHENEQFRRIVDIIETTFDKLGYNGLLIGNPFNESYSRFRADAILYYNNGLILIDFKDYKGIIKLPPNENEFHSTKWHNESPKDRSRLEIKAGASFINPFRQLVFYRNAFRELVEKNKYLDGINPARVCIANIFSGPIEIHNEVPRNLPYYKLTQESDLGNFLYDFASENSYTEEIAKVLKSIFPAEKWIKNIEIPINEQIIEKQITEIDIEVEKNIVDFLKEENGGILVLESMNAEDRDSWLRFITNEAVNHNIPQIEKWSHSARISKKIQRRSNIETEGIYSVIYGGSDIEGQNEDSDKEEQEEELLEVIPLKSSKDIDEKALVIITEAHLVSRSLSQSELLRFGSGRLLEDIIKFLNPESNRKIVFIGDPYSLTFGKDEDSALNLKTLSELYDKDRIKYFRKQIDNKYSDGKEKLRTDLATSIEKSLFNILNYSFDETTLIDLQDDNQRIQNLQLWFSKAFSNEPDNAVLFYSKKDCLKTNKWIKKQCLRNGESLGIGDLLIVNNNISIPDDSGFQIPRRIVNGMFLTVLVIKESQQEPIKIRQSEKPIILSFTKIKVKCLSLVGSPETDIWILDNYFNGEDNLTKEEQIAFRVFINAKINDEKQKKKFENSQEYKQLLEDNQYFLLSNEEKEAIKTLIKNYNLPKEKKEKVETSRNSRSLLSNYYKKYSKKLFFQIKDSDPFVNAVFVKYGWAITVHKAIGSNYNEIIIKGHRKENDGITNDSYFRWLYSGITTGKIVNITSPQKINPFMDCVFEDISASGVSIKSKQFLIFENYEVETKYANKVQSIENQNVIGTICEISKLLEQNGYLLESSKKYSEYLTKALYSIPQCKNKQLILNIDNKGSKDNFAVSNMRIENLNGADEIIIKSCIEGCFEQKQTITSSDNNPELPRDFREEIYSAWIESCNNESISLKIIQSHKNQDVFRATSEKDDLTFRVWYGTSENNHTKGFFSKIEILEKSSDILVAIIKKICLGITE</sequence>
<evidence type="ECO:0000313" key="2">
    <source>
        <dbReference type="Proteomes" id="UP000279860"/>
    </source>
</evidence>
<comment type="caution">
    <text evidence="1">The sequence shown here is derived from an EMBL/GenBank/DDBJ whole genome shotgun (WGS) entry which is preliminary data.</text>
</comment>
<reference evidence="1 2" key="1">
    <citation type="submission" date="2018-11" db="EMBL/GenBank/DDBJ databases">
        <title>Genomes From Bacteria Associated with the Canine Oral Cavity: a Test Case for Automated Genome-Based Taxonomic Assignment.</title>
        <authorList>
            <person name="Coil D.A."/>
            <person name="Jospin G."/>
            <person name="Darling A.E."/>
            <person name="Wallis C."/>
            <person name="Davis I.J."/>
            <person name="Harris S."/>
            <person name="Eisen J.A."/>
            <person name="Holcombe L.J."/>
            <person name="O'Flynn C."/>
        </authorList>
    </citation>
    <scope>NUCLEOTIDE SEQUENCE [LARGE SCALE GENOMIC DNA]</scope>
    <source>
        <strain evidence="1 2">OH1426_COT-023</strain>
    </source>
</reference>
<name>A0A3P1YNH5_TANFO</name>
<proteinExistence type="predicted"/>
<evidence type="ECO:0008006" key="3">
    <source>
        <dbReference type="Google" id="ProtNLM"/>
    </source>
</evidence>
<protein>
    <recommendedName>
        <fullName evidence="3">NERD domain-containing protein</fullName>
    </recommendedName>
</protein>
<dbReference type="Proteomes" id="UP000279860">
    <property type="component" value="Unassembled WGS sequence"/>
</dbReference>
<dbReference type="EMBL" id="RQYN01000051">
    <property type="protein sequence ID" value="RRD72255.1"/>
    <property type="molecule type" value="Genomic_DNA"/>
</dbReference>
<organism evidence="1 2">
    <name type="scientific">Tannerella forsythia</name>
    <name type="common">Bacteroides forsythus</name>
    <dbReference type="NCBI Taxonomy" id="28112"/>
    <lineage>
        <taxon>Bacteria</taxon>
        <taxon>Pseudomonadati</taxon>
        <taxon>Bacteroidota</taxon>
        <taxon>Bacteroidia</taxon>
        <taxon>Bacteroidales</taxon>
        <taxon>Tannerellaceae</taxon>
        <taxon>Tannerella</taxon>
    </lineage>
</organism>
<dbReference type="AlphaFoldDB" id="A0A3P1YNH5"/>
<evidence type="ECO:0000313" key="1">
    <source>
        <dbReference type="EMBL" id="RRD72255.1"/>
    </source>
</evidence>